<accession>A0A372EPL1</accession>
<evidence type="ECO:0000313" key="3">
    <source>
        <dbReference type="Proteomes" id="UP000261931"/>
    </source>
</evidence>
<organism evidence="2 3">
    <name type="scientific">Hydrogenophaga borbori</name>
    <dbReference type="NCBI Taxonomy" id="2294117"/>
    <lineage>
        <taxon>Bacteria</taxon>
        <taxon>Pseudomonadati</taxon>
        <taxon>Pseudomonadota</taxon>
        <taxon>Betaproteobacteria</taxon>
        <taxon>Burkholderiales</taxon>
        <taxon>Comamonadaceae</taxon>
        <taxon>Hydrogenophaga</taxon>
    </lineage>
</organism>
<reference evidence="2 3" key="1">
    <citation type="submission" date="2018-08" db="EMBL/GenBank/DDBJ databases">
        <title>Hydrogenophaga sp. LA-38 isolated from sludge.</title>
        <authorList>
            <person name="Im W.-T."/>
        </authorList>
    </citation>
    <scope>NUCLEOTIDE SEQUENCE [LARGE SCALE GENOMIC DNA]</scope>
    <source>
        <strain evidence="2 3">LA-38</strain>
    </source>
</reference>
<name>A0A372EPL1_9BURK</name>
<dbReference type="RefSeq" id="WP_116957223.1">
    <property type="nucleotide sequence ID" value="NZ_QVLS01000001.1"/>
</dbReference>
<dbReference type="AlphaFoldDB" id="A0A372EPL1"/>
<dbReference type="EMBL" id="QVLS01000001">
    <property type="protein sequence ID" value="RFP82535.1"/>
    <property type="molecule type" value="Genomic_DNA"/>
</dbReference>
<gene>
    <name evidence="2" type="ORF">DY262_01510</name>
</gene>
<keyword evidence="3" id="KW-1185">Reference proteome</keyword>
<dbReference type="Gene3D" id="1.20.120.910">
    <property type="entry name" value="DksA, coiled-coil domain"/>
    <property type="match status" value="1"/>
</dbReference>
<sequence>MSIPDPLSSDARAHLRTQLHHRREQLIARLHRRDLSALETDDTLEAVDRIDSAMAGLDEPTPGCCVWCAQPIALTRRTLIPHATLCTACALMGEGRRRGERSGPSSIWGEELLAELG</sequence>
<feature type="zinc finger region" description="dksA C4-type" evidence="1">
    <location>
        <begin position="65"/>
        <end position="89"/>
    </location>
</feature>
<evidence type="ECO:0000313" key="2">
    <source>
        <dbReference type="EMBL" id="RFP82535.1"/>
    </source>
</evidence>
<proteinExistence type="predicted"/>
<protein>
    <submittedName>
        <fullName evidence="2">Uncharacterized protein</fullName>
    </submittedName>
</protein>
<evidence type="ECO:0000256" key="1">
    <source>
        <dbReference type="PROSITE-ProRule" id="PRU00510"/>
    </source>
</evidence>
<comment type="caution">
    <text evidence="2">The sequence shown here is derived from an EMBL/GenBank/DDBJ whole genome shotgun (WGS) entry which is preliminary data.</text>
</comment>
<dbReference type="Proteomes" id="UP000261931">
    <property type="component" value="Unassembled WGS sequence"/>
</dbReference>
<dbReference type="PROSITE" id="PS51128">
    <property type="entry name" value="ZF_DKSA_2"/>
    <property type="match status" value="1"/>
</dbReference>